<protein>
    <submittedName>
        <fullName evidence="5">ABC transporter ATP-binding protein</fullName>
    </submittedName>
</protein>
<dbReference type="PROSITE" id="PS00211">
    <property type="entry name" value="ABC_TRANSPORTER_1"/>
    <property type="match status" value="1"/>
</dbReference>
<dbReference type="InterPro" id="IPR050166">
    <property type="entry name" value="ABC_transporter_ATP-bind"/>
</dbReference>
<dbReference type="Proteomes" id="UP001079657">
    <property type="component" value="Unassembled WGS sequence"/>
</dbReference>
<reference evidence="5" key="1">
    <citation type="submission" date="2022-12" db="EMBL/GenBank/DDBJ databases">
        <authorList>
            <person name="Wang J."/>
        </authorList>
    </citation>
    <scope>NUCLEOTIDE SEQUENCE</scope>
    <source>
        <strain evidence="5">HY-42-06</strain>
    </source>
</reference>
<dbReference type="SMART" id="SM00382">
    <property type="entry name" value="AAA"/>
    <property type="match status" value="1"/>
</dbReference>
<dbReference type="InterPro" id="IPR003593">
    <property type="entry name" value="AAA+_ATPase"/>
</dbReference>
<keyword evidence="2" id="KW-0547">Nucleotide-binding</keyword>
<keyword evidence="6" id="KW-1185">Reference proteome</keyword>
<evidence type="ECO:0000313" key="5">
    <source>
        <dbReference type="EMBL" id="MCY6372669.1"/>
    </source>
</evidence>
<accession>A0ABT4CUE4</accession>
<proteinExistence type="predicted"/>
<name>A0ABT4CUE4_9CLOT</name>
<dbReference type="PROSITE" id="PS50893">
    <property type="entry name" value="ABC_TRANSPORTER_2"/>
    <property type="match status" value="1"/>
</dbReference>
<gene>
    <name evidence="5" type="ORF">OXH55_18845</name>
</gene>
<evidence type="ECO:0000259" key="4">
    <source>
        <dbReference type="PROSITE" id="PS50893"/>
    </source>
</evidence>
<evidence type="ECO:0000256" key="3">
    <source>
        <dbReference type="ARBA" id="ARBA00022840"/>
    </source>
</evidence>
<sequence length="271" mass="31073">MNYTTTGEVEFDLYRCGYMIKMNNLTVCYKSKNKIIKAVENINLNIDKGEICTVIGPSGAGKSTILKVFAGIIKNYEGKACIDGVQVNPQINRIGLIPQNYGLITWKTVEENILLSSRMKDGKKNIDMEFYKELLKKLNIEKHIKSYPSALSGGERQRVSIARAFLLKPNLLLMDEPFSALDVFTREDAQRLFLDIWNEHKVTTILVTHDVKEAIYLGQKIVVMSSYPGRIKKIIKNDLFGKEHFEFNNEFETLNLEIRKILKGEKKDETR</sequence>
<dbReference type="Gene3D" id="3.40.50.300">
    <property type="entry name" value="P-loop containing nucleotide triphosphate hydrolases"/>
    <property type="match status" value="1"/>
</dbReference>
<feature type="domain" description="ABC transporter" evidence="4">
    <location>
        <begin position="20"/>
        <end position="251"/>
    </location>
</feature>
<keyword evidence="1" id="KW-0813">Transport</keyword>
<evidence type="ECO:0000256" key="1">
    <source>
        <dbReference type="ARBA" id="ARBA00022448"/>
    </source>
</evidence>
<dbReference type="InterPro" id="IPR027417">
    <property type="entry name" value="P-loop_NTPase"/>
</dbReference>
<dbReference type="InterPro" id="IPR017871">
    <property type="entry name" value="ABC_transporter-like_CS"/>
</dbReference>
<dbReference type="SUPFAM" id="SSF52540">
    <property type="entry name" value="P-loop containing nucleoside triphosphate hydrolases"/>
    <property type="match status" value="1"/>
</dbReference>
<dbReference type="PANTHER" id="PTHR42788">
    <property type="entry name" value="TAURINE IMPORT ATP-BINDING PROTEIN-RELATED"/>
    <property type="match status" value="1"/>
</dbReference>
<organism evidence="5 6">
    <name type="scientific">Clostridium ganghwense</name>
    <dbReference type="NCBI Taxonomy" id="312089"/>
    <lineage>
        <taxon>Bacteria</taxon>
        <taxon>Bacillati</taxon>
        <taxon>Bacillota</taxon>
        <taxon>Clostridia</taxon>
        <taxon>Eubacteriales</taxon>
        <taxon>Clostridiaceae</taxon>
        <taxon>Clostridium</taxon>
    </lineage>
</organism>
<dbReference type="EMBL" id="JAPQES010000008">
    <property type="protein sequence ID" value="MCY6372669.1"/>
    <property type="molecule type" value="Genomic_DNA"/>
</dbReference>
<dbReference type="CDD" id="cd03293">
    <property type="entry name" value="ABC_NrtD_SsuB_transporters"/>
    <property type="match status" value="1"/>
</dbReference>
<comment type="caution">
    <text evidence="5">The sequence shown here is derived from an EMBL/GenBank/DDBJ whole genome shotgun (WGS) entry which is preliminary data.</text>
</comment>
<dbReference type="Pfam" id="PF00005">
    <property type="entry name" value="ABC_tran"/>
    <property type="match status" value="1"/>
</dbReference>
<dbReference type="PANTHER" id="PTHR42788:SF13">
    <property type="entry name" value="ALIPHATIC SULFONATES IMPORT ATP-BINDING PROTEIN SSUB"/>
    <property type="match status" value="1"/>
</dbReference>
<dbReference type="GO" id="GO:0005524">
    <property type="term" value="F:ATP binding"/>
    <property type="evidence" value="ECO:0007669"/>
    <property type="project" value="UniProtKB-KW"/>
</dbReference>
<keyword evidence="3 5" id="KW-0067">ATP-binding</keyword>
<evidence type="ECO:0000256" key="2">
    <source>
        <dbReference type="ARBA" id="ARBA00022741"/>
    </source>
</evidence>
<dbReference type="InterPro" id="IPR003439">
    <property type="entry name" value="ABC_transporter-like_ATP-bd"/>
</dbReference>
<evidence type="ECO:0000313" key="6">
    <source>
        <dbReference type="Proteomes" id="UP001079657"/>
    </source>
</evidence>